<protein>
    <submittedName>
        <fullName evidence="1">Uncharacterized protein</fullName>
    </submittedName>
</protein>
<reference evidence="1 2" key="1">
    <citation type="journal article" date="2020" name="bioRxiv">
        <title>Sequence and annotation of 42 cannabis genomes reveals extensive copy number variation in cannabinoid synthesis and pathogen resistance genes.</title>
        <authorList>
            <person name="Mckernan K.J."/>
            <person name="Helbert Y."/>
            <person name="Kane L.T."/>
            <person name="Ebling H."/>
            <person name="Zhang L."/>
            <person name="Liu B."/>
            <person name="Eaton Z."/>
            <person name="Mclaughlin S."/>
            <person name="Kingan S."/>
            <person name="Baybayan P."/>
            <person name="Concepcion G."/>
            <person name="Jordan M."/>
            <person name="Riva A."/>
            <person name="Barbazuk W."/>
            <person name="Harkins T."/>
        </authorList>
    </citation>
    <scope>NUCLEOTIDE SEQUENCE [LARGE SCALE GENOMIC DNA]</scope>
    <source>
        <strain evidence="2">cv. Jamaican Lion 4</strain>
        <tissue evidence="1">Leaf</tissue>
    </source>
</reference>
<evidence type="ECO:0000313" key="2">
    <source>
        <dbReference type="Proteomes" id="UP000525078"/>
    </source>
</evidence>
<evidence type="ECO:0000313" key="1">
    <source>
        <dbReference type="EMBL" id="KAF4365142.1"/>
    </source>
</evidence>
<dbReference type="SUPFAM" id="SSF56219">
    <property type="entry name" value="DNase I-like"/>
    <property type="match status" value="1"/>
</dbReference>
<gene>
    <name evidence="1" type="ORF">F8388_011072</name>
</gene>
<dbReference type="EMBL" id="JAATIP010000161">
    <property type="protein sequence ID" value="KAF4365142.1"/>
    <property type="molecule type" value="Genomic_DNA"/>
</dbReference>
<organism evidence="1 2">
    <name type="scientific">Cannabis sativa</name>
    <name type="common">Hemp</name>
    <name type="synonym">Marijuana</name>
    <dbReference type="NCBI Taxonomy" id="3483"/>
    <lineage>
        <taxon>Eukaryota</taxon>
        <taxon>Viridiplantae</taxon>
        <taxon>Streptophyta</taxon>
        <taxon>Embryophyta</taxon>
        <taxon>Tracheophyta</taxon>
        <taxon>Spermatophyta</taxon>
        <taxon>Magnoliopsida</taxon>
        <taxon>eudicotyledons</taxon>
        <taxon>Gunneridae</taxon>
        <taxon>Pentapetalae</taxon>
        <taxon>rosids</taxon>
        <taxon>fabids</taxon>
        <taxon>Rosales</taxon>
        <taxon>Cannabaceae</taxon>
        <taxon>Cannabis</taxon>
    </lineage>
</organism>
<comment type="caution">
    <text evidence="1">The sequence shown here is derived from an EMBL/GenBank/DDBJ whole genome shotgun (WGS) entry which is preliminary data.</text>
</comment>
<dbReference type="Gene3D" id="3.60.10.10">
    <property type="entry name" value="Endonuclease/exonuclease/phosphatase"/>
    <property type="match status" value="1"/>
</dbReference>
<proteinExistence type="predicted"/>
<accession>A0A7J6F323</accession>
<dbReference type="PANTHER" id="PTHR35218:SF9">
    <property type="entry name" value="ENDONUCLEASE_EXONUCLEASE_PHOSPHATASE DOMAIN-CONTAINING PROTEIN"/>
    <property type="match status" value="1"/>
</dbReference>
<sequence length="286" mass="33253">MRVRLGFIGKLVVEKVGRSGGLCLFWSSNVNVVLKGYARSHIDVMVCSHGDLWWRYTGFYGQPETHLRSQFWCLLERLADGYSGPWFGGGDFNEIHFSYEKSGGSVRAQSLMDGFRNALAKCGLVDMGYEGAHFTWCNKHTSGSFLPLLTRILRACESRKRPKQKCRFHFEMAWANDSGCWEIIAKHWGPSETHEGIRKKKKELEVMDSNLNDSNWLSYKKMENELDVLLYKDEKYWFSRAKNSWLKLCDKNSAFFHQSATHPLCSPLMILLMRFYLWGWIRFNLG</sequence>
<dbReference type="Proteomes" id="UP000525078">
    <property type="component" value="Unassembled WGS sequence"/>
</dbReference>
<dbReference type="InterPro" id="IPR036691">
    <property type="entry name" value="Endo/exonu/phosph_ase_sf"/>
</dbReference>
<name>A0A7J6F323_CANSA</name>
<dbReference type="AlphaFoldDB" id="A0A7J6F323"/>
<dbReference type="PANTHER" id="PTHR35218">
    <property type="entry name" value="RNASE H DOMAIN-CONTAINING PROTEIN"/>
    <property type="match status" value="1"/>
</dbReference>